<sequence>MGGYIEYEGKTFGKLKVIGRTGFTSRSAGTELLVRNIGTHKVKTITSGNLRHGHRGDKKFPQSMCSRNTTGYAGVTINAGRYFSQIGIDGINYGLGHFNNGEEAHQAYEDAKSNYLKHGVLPVPIPRSSSLNTSGVTGVYRRGKKWQAAITVKGKQISLGYFETKDEAIAARKAAEHNYLGGN</sequence>
<dbReference type="SUPFAM" id="SSF54171">
    <property type="entry name" value="DNA-binding domain"/>
    <property type="match status" value="2"/>
</dbReference>
<accession>A0A0N7IR86</accession>
<dbReference type="Proteomes" id="UP000202231">
    <property type="component" value="Segment"/>
</dbReference>
<gene>
    <name evidence="1" type="ORF">CL2_42</name>
</gene>
<dbReference type="GO" id="GO:0003700">
    <property type="term" value="F:DNA-binding transcription factor activity"/>
    <property type="evidence" value="ECO:0007669"/>
    <property type="project" value="InterPro"/>
</dbReference>
<dbReference type="Gene3D" id="3.30.730.10">
    <property type="entry name" value="AP2/ERF domain"/>
    <property type="match status" value="1"/>
</dbReference>
<protein>
    <submittedName>
        <fullName evidence="1">HNH endonuclease</fullName>
    </submittedName>
</protein>
<dbReference type="EMBL" id="KR905067">
    <property type="protein sequence ID" value="ALJ97814.1"/>
    <property type="molecule type" value="Genomic_DNA"/>
</dbReference>
<dbReference type="GO" id="GO:0003677">
    <property type="term" value="F:DNA binding"/>
    <property type="evidence" value="ECO:0007669"/>
    <property type="project" value="InterPro"/>
</dbReference>
<keyword evidence="2" id="KW-1185">Reference proteome</keyword>
<keyword evidence="1" id="KW-0255">Endonuclease</keyword>
<dbReference type="InterPro" id="IPR016177">
    <property type="entry name" value="DNA-bd_dom_sf"/>
</dbReference>
<keyword evidence="1" id="KW-0378">Hydrolase</keyword>
<dbReference type="InterPro" id="IPR036955">
    <property type="entry name" value="AP2/ERF_dom_sf"/>
</dbReference>
<dbReference type="KEGG" id="vg:26629017"/>
<dbReference type="OrthoDB" id="21336at10239"/>
<evidence type="ECO:0000313" key="1">
    <source>
        <dbReference type="EMBL" id="ALJ97814.1"/>
    </source>
</evidence>
<reference evidence="1 2" key="1">
    <citation type="journal article" date="2016" name="Appl. Environ. Microbiol.">
        <title>Genomic Diversity of Phages Infecting Probiotic Strains of Lactobacillus paracasei.</title>
        <authorList>
            <person name="Mercanti D.J."/>
            <person name="Rousseau G.M."/>
            <person name="Capra M.L."/>
            <person name="Quiberoni A."/>
            <person name="Tremblay D.M."/>
            <person name="Labrie S.J."/>
            <person name="Moineau S."/>
        </authorList>
    </citation>
    <scope>NUCLEOTIDE SEQUENCE [LARGE SCALE GENOMIC DNA]</scope>
</reference>
<dbReference type="GO" id="GO:0004519">
    <property type="term" value="F:endonuclease activity"/>
    <property type="evidence" value="ECO:0007669"/>
    <property type="project" value="UniProtKB-KW"/>
</dbReference>
<name>A0A0N7IR86_9CAUD</name>
<proteinExistence type="predicted"/>
<dbReference type="RefSeq" id="YP_009201837.1">
    <property type="nucleotide sequence ID" value="NC_028835.1"/>
</dbReference>
<evidence type="ECO:0000313" key="2">
    <source>
        <dbReference type="Proteomes" id="UP000202231"/>
    </source>
</evidence>
<organism evidence="1 2">
    <name type="scientific">Lactobacillus phage CL2</name>
    <dbReference type="NCBI Taxonomy" id="1739608"/>
    <lineage>
        <taxon>Viruses</taxon>
        <taxon>Duplodnaviria</taxon>
        <taxon>Heunggongvirae</taxon>
        <taxon>Uroviricota</taxon>
        <taxon>Caudoviricetes</taxon>
        <taxon>Colunavirus</taxon>
        <taxon>Colunavirus CL2</taxon>
    </lineage>
</organism>
<dbReference type="GeneID" id="26629017"/>
<keyword evidence="1" id="KW-0540">Nuclease</keyword>